<evidence type="ECO:0000256" key="1">
    <source>
        <dbReference type="SAM" id="SignalP"/>
    </source>
</evidence>
<protein>
    <recommendedName>
        <fullName evidence="4">Secreted protein</fullName>
    </recommendedName>
</protein>
<organism evidence="2 3">
    <name type="scientific">Sorangium atrum</name>
    <dbReference type="NCBI Taxonomy" id="2995308"/>
    <lineage>
        <taxon>Bacteria</taxon>
        <taxon>Pseudomonadati</taxon>
        <taxon>Myxococcota</taxon>
        <taxon>Polyangia</taxon>
        <taxon>Polyangiales</taxon>
        <taxon>Polyangiaceae</taxon>
        <taxon>Sorangium</taxon>
    </lineage>
</organism>
<proteinExistence type="predicted"/>
<evidence type="ECO:0000313" key="3">
    <source>
        <dbReference type="Proteomes" id="UP001217485"/>
    </source>
</evidence>
<sequence>MLAPKRRPPLTHRLLLSLAAAAGALVSAGCPSPEERACDRICDCSGCSEARYLECVDKAETARAAAVEASCTASFDEYVTCVEEELECKDENYLFDACDGQRDSLRGCGISIFRTVCEDANDVFVACGLGFPFSTNPDDCIGSIVCNARCIIGMSCNGLNGIDFEESQRFNECTSACFNKPQPAGSEPQPGGP</sequence>
<reference evidence="2 3" key="1">
    <citation type="submission" date="2023-01" db="EMBL/GenBank/DDBJ databases">
        <title>Minimal conservation of predation-associated metabolite biosynthetic gene clusters underscores biosynthetic potential of Myxococcota including descriptions for ten novel species: Archangium lansinium sp. nov., Myxococcus landrumus sp. nov., Nannocystis bai.</title>
        <authorList>
            <person name="Ahearne A."/>
            <person name="Stevens C."/>
            <person name="Dowd S."/>
        </authorList>
    </citation>
    <scope>NUCLEOTIDE SEQUENCE [LARGE SCALE GENOMIC DNA]</scope>
    <source>
        <strain evidence="2 3">WIWO2</strain>
    </source>
</reference>
<evidence type="ECO:0000313" key="2">
    <source>
        <dbReference type="EMBL" id="MDC0678147.1"/>
    </source>
</evidence>
<keyword evidence="1" id="KW-0732">Signal</keyword>
<feature type="signal peptide" evidence="1">
    <location>
        <begin position="1"/>
        <end position="28"/>
    </location>
</feature>
<dbReference type="Proteomes" id="UP001217485">
    <property type="component" value="Unassembled WGS sequence"/>
</dbReference>
<gene>
    <name evidence="2" type="ORF">POL72_10415</name>
</gene>
<accession>A0ABT5BVP2</accession>
<dbReference type="EMBL" id="JAQNDK010000001">
    <property type="protein sequence ID" value="MDC0678147.1"/>
    <property type="molecule type" value="Genomic_DNA"/>
</dbReference>
<name>A0ABT5BVP2_9BACT</name>
<keyword evidence="3" id="KW-1185">Reference proteome</keyword>
<feature type="chain" id="PRO_5047491376" description="Secreted protein" evidence="1">
    <location>
        <begin position="29"/>
        <end position="193"/>
    </location>
</feature>
<comment type="caution">
    <text evidence="2">The sequence shown here is derived from an EMBL/GenBank/DDBJ whole genome shotgun (WGS) entry which is preliminary data.</text>
</comment>
<evidence type="ECO:0008006" key="4">
    <source>
        <dbReference type="Google" id="ProtNLM"/>
    </source>
</evidence>
<dbReference type="PROSITE" id="PS51257">
    <property type="entry name" value="PROKAR_LIPOPROTEIN"/>
    <property type="match status" value="1"/>
</dbReference>
<dbReference type="RefSeq" id="WP_272094919.1">
    <property type="nucleotide sequence ID" value="NZ_JAQNDK010000001.1"/>
</dbReference>